<dbReference type="AlphaFoldDB" id="A0A6I2MBE3"/>
<name>A0A6I2MBE3_9BACI</name>
<evidence type="ECO:0000313" key="2">
    <source>
        <dbReference type="EMBL" id="MRX54306.1"/>
    </source>
</evidence>
<feature type="coiled-coil region" evidence="1">
    <location>
        <begin position="19"/>
        <end position="46"/>
    </location>
</feature>
<dbReference type="EMBL" id="WKKF01000002">
    <property type="protein sequence ID" value="MRX54306.1"/>
    <property type="molecule type" value="Genomic_DNA"/>
</dbReference>
<sequence length="120" mass="14185">MNSHTSTQQDMIQVNKEEYDALVQLSNRLIEDKKEMEEEFKEILSAITDDIEMREKIGEILGKKELESFKAMDMKPEVIIETIKQQEATINDLQARLSKLEKSKLGKLQLKYWQLRKRNK</sequence>
<organism evidence="2 3">
    <name type="scientific">Metabacillus idriensis</name>
    <dbReference type="NCBI Taxonomy" id="324768"/>
    <lineage>
        <taxon>Bacteria</taxon>
        <taxon>Bacillati</taxon>
        <taxon>Bacillota</taxon>
        <taxon>Bacilli</taxon>
        <taxon>Bacillales</taxon>
        <taxon>Bacillaceae</taxon>
        <taxon>Metabacillus</taxon>
    </lineage>
</organism>
<evidence type="ECO:0000256" key="1">
    <source>
        <dbReference type="SAM" id="Coils"/>
    </source>
</evidence>
<gene>
    <name evidence="2" type="ORF">GJU41_10005</name>
</gene>
<reference evidence="2 3" key="1">
    <citation type="submission" date="2019-11" db="EMBL/GenBank/DDBJ databases">
        <title>Bacillus idriensis genome.</title>
        <authorList>
            <person name="Konopka E.N."/>
            <person name="Newman J.D."/>
        </authorList>
    </citation>
    <scope>NUCLEOTIDE SEQUENCE [LARGE SCALE GENOMIC DNA]</scope>
    <source>
        <strain evidence="2 3">DSM 19097</strain>
    </source>
</reference>
<dbReference type="RefSeq" id="WP_154318511.1">
    <property type="nucleotide sequence ID" value="NZ_CAJGAA010000002.1"/>
</dbReference>
<evidence type="ECO:0000313" key="3">
    <source>
        <dbReference type="Proteomes" id="UP000441585"/>
    </source>
</evidence>
<accession>A0A6I2MBE3</accession>
<protein>
    <submittedName>
        <fullName evidence="2">Uncharacterized protein</fullName>
    </submittedName>
</protein>
<dbReference type="Proteomes" id="UP000441585">
    <property type="component" value="Unassembled WGS sequence"/>
</dbReference>
<keyword evidence="3" id="KW-1185">Reference proteome</keyword>
<keyword evidence="1" id="KW-0175">Coiled coil</keyword>
<proteinExistence type="predicted"/>
<comment type="caution">
    <text evidence="2">The sequence shown here is derived from an EMBL/GenBank/DDBJ whole genome shotgun (WGS) entry which is preliminary data.</text>
</comment>